<gene>
    <name evidence="1" type="ORF">WIS52_09890</name>
</gene>
<protein>
    <submittedName>
        <fullName evidence="1">Uncharacterized protein</fullName>
    </submittedName>
</protein>
<evidence type="ECO:0000313" key="1">
    <source>
        <dbReference type="EMBL" id="MEQ3550782.1"/>
    </source>
</evidence>
<dbReference type="RefSeq" id="WP_349297830.1">
    <property type="nucleotide sequence ID" value="NZ_JBEDNQ010000003.1"/>
</dbReference>
<comment type="caution">
    <text evidence="1">The sequence shown here is derived from an EMBL/GenBank/DDBJ whole genome shotgun (WGS) entry which is preliminary data.</text>
</comment>
<proteinExistence type="predicted"/>
<sequence>MASIDEVRAGIGQANQKATESLGALRQARLAIEEARSLLAQVVEGSSQSDVEQARAYYSDAAEKVDDVEKAVHAATQAAEEIATRL</sequence>
<keyword evidence="2" id="KW-1185">Reference proteome</keyword>
<dbReference type="Proteomes" id="UP001494902">
    <property type="component" value="Unassembled WGS sequence"/>
</dbReference>
<organism evidence="1 2">
    <name type="scientific">Pseudonocardia nematodicida</name>
    <dbReference type="NCBI Taxonomy" id="1206997"/>
    <lineage>
        <taxon>Bacteria</taxon>
        <taxon>Bacillati</taxon>
        <taxon>Actinomycetota</taxon>
        <taxon>Actinomycetes</taxon>
        <taxon>Pseudonocardiales</taxon>
        <taxon>Pseudonocardiaceae</taxon>
        <taxon>Pseudonocardia</taxon>
    </lineage>
</organism>
<reference evidence="1 2" key="1">
    <citation type="submission" date="2024-03" db="EMBL/GenBank/DDBJ databases">
        <title>Draft genome sequence of Pseudonocardia nematodicida JCM 31783.</title>
        <authorList>
            <person name="Butdee W."/>
            <person name="Duangmal K."/>
        </authorList>
    </citation>
    <scope>NUCLEOTIDE SEQUENCE [LARGE SCALE GENOMIC DNA]</scope>
    <source>
        <strain evidence="1 2">JCM 31783</strain>
    </source>
</reference>
<evidence type="ECO:0000313" key="2">
    <source>
        <dbReference type="Proteomes" id="UP001494902"/>
    </source>
</evidence>
<dbReference type="EMBL" id="JBEDNQ010000003">
    <property type="protein sequence ID" value="MEQ3550782.1"/>
    <property type="molecule type" value="Genomic_DNA"/>
</dbReference>
<accession>A0ABV1K8I0</accession>
<name>A0ABV1K8I0_9PSEU</name>